<dbReference type="InParanoid" id="K5VJB3"/>
<organism evidence="2 3">
    <name type="scientific">Phanerochaete carnosa (strain HHB-10118-sp)</name>
    <name type="common">White-rot fungus</name>
    <name type="synonym">Peniophora carnosa</name>
    <dbReference type="NCBI Taxonomy" id="650164"/>
    <lineage>
        <taxon>Eukaryota</taxon>
        <taxon>Fungi</taxon>
        <taxon>Dikarya</taxon>
        <taxon>Basidiomycota</taxon>
        <taxon>Agaricomycotina</taxon>
        <taxon>Agaricomycetes</taxon>
        <taxon>Polyporales</taxon>
        <taxon>Phanerochaetaceae</taxon>
        <taxon>Phanerochaete</taxon>
    </lineage>
</organism>
<dbReference type="AlphaFoldDB" id="K5VJB3"/>
<dbReference type="HOGENOM" id="CLU_2427758_0_0_1"/>
<sequence>MHGSFPLKGGLRSFAFYLGATSPTPPTKCRDRVRYRGQLLEYIAQPQAFFLKAFFIIVTTCHAIVILLLHHAQPDTTSRLFPLLCANPSPS</sequence>
<evidence type="ECO:0000256" key="1">
    <source>
        <dbReference type="SAM" id="Phobius"/>
    </source>
</evidence>
<reference evidence="2 3" key="1">
    <citation type="journal article" date="2012" name="BMC Genomics">
        <title>Comparative genomics of the white-rot fungi, Phanerochaete carnosa and P. chrysosporium, to elucidate the genetic basis of the distinct wood types they colonize.</title>
        <authorList>
            <person name="Suzuki H."/>
            <person name="MacDonald J."/>
            <person name="Syed K."/>
            <person name="Salamov A."/>
            <person name="Hori C."/>
            <person name="Aerts A."/>
            <person name="Henrissat B."/>
            <person name="Wiebenga A."/>
            <person name="vanKuyk P.A."/>
            <person name="Barry K."/>
            <person name="Lindquist E."/>
            <person name="LaButti K."/>
            <person name="Lapidus A."/>
            <person name="Lucas S."/>
            <person name="Coutinho P."/>
            <person name="Gong Y."/>
            <person name="Samejima M."/>
            <person name="Mahadevan R."/>
            <person name="Abou-Zaid M."/>
            <person name="de Vries R.P."/>
            <person name="Igarashi K."/>
            <person name="Yadav J.S."/>
            <person name="Grigoriev I.V."/>
            <person name="Master E.R."/>
        </authorList>
    </citation>
    <scope>NUCLEOTIDE SEQUENCE [LARGE SCALE GENOMIC DNA]</scope>
    <source>
        <strain evidence="2 3">HHB-10118-sp</strain>
    </source>
</reference>
<dbReference type="GeneID" id="18918568"/>
<dbReference type="RefSeq" id="XP_007400544.1">
    <property type="nucleotide sequence ID" value="XM_007400482.1"/>
</dbReference>
<evidence type="ECO:0000313" key="2">
    <source>
        <dbReference type="EMBL" id="EKM51403.1"/>
    </source>
</evidence>
<proteinExistence type="predicted"/>
<protein>
    <submittedName>
        <fullName evidence="2">Uncharacterized protein</fullName>
    </submittedName>
</protein>
<dbReference type="Proteomes" id="UP000008370">
    <property type="component" value="Unassembled WGS sequence"/>
</dbReference>
<keyword evidence="1" id="KW-1133">Transmembrane helix</keyword>
<feature type="transmembrane region" description="Helical" evidence="1">
    <location>
        <begin position="49"/>
        <end position="69"/>
    </location>
</feature>
<gene>
    <name evidence="2" type="ORF">PHACADRAFT_263495</name>
</gene>
<keyword evidence="1" id="KW-0472">Membrane</keyword>
<keyword evidence="1" id="KW-0812">Transmembrane</keyword>
<dbReference type="EMBL" id="JH930477">
    <property type="protein sequence ID" value="EKM51403.1"/>
    <property type="molecule type" value="Genomic_DNA"/>
</dbReference>
<name>K5VJB3_PHACS</name>
<accession>K5VJB3</accession>
<dbReference type="KEGG" id="pco:PHACADRAFT_263495"/>
<evidence type="ECO:0000313" key="3">
    <source>
        <dbReference type="Proteomes" id="UP000008370"/>
    </source>
</evidence>
<keyword evidence="3" id="KW-1185">Reference proteome</keyword>